<dbReference type="Pfam" id="PF03767">
    <property type="entry name" value="Acid_phosphat_B"/>
    <property type="match status" value="1"/>
</dbReference>
<gene>
    <name evidence="2" type="ORF">Tsubulata_041803</name>
</gene>
<dbReference type="PANTHER" id="PTHR31284">
    <property type="entry name" value="ACID PHOSPHATASE-LIKE PROTEIN"/>
    <property type="match status" value="1"/>
</dbReference>
<dbReference type="InterPro" id="IPR023214">
    <property type="entry name" value="HAD_sf"/>
</dbReference>
<organism evidence="2 3">
    <name type="scientific">Turnera subulata</name>
    <dbReference type="NCBI Taxonomy" id="218843"/>
    <lineage>
        <taxon>Eukaryota</taxon>
        <taxon>Viridiplantae</taxon>
        <taxon>Streptophyta</taxon>
        <taxon>Embryophyta</taxon>
        <taxon>Tracheophyta</taxon>
        <taxon>Spermatophyta</taxon>
        <taxon>Magnoliopsida</taxon>
        <taxon>eudicotyledons</taxon>
        <taxon>Gunneridae</taxon>
        <taxon>Pentapetalae</taxon>
        <taxon>rosids</taxon>
        <taxon>fabids</taxon>
        <taxon>Malpighiales</taxon>
        <taxon>Passifloraceae</taxon>
        <taxon>Turnera</taxon>
    </lineage>
</organism>
<name>A0A9Q0JRM7_9ROSI</name>
<dbReference type="Proteomes" id="UP001141552">
    <property type="component" value="Unassembled WGS sequence"/>
</dbReference>
<keyword evidence="3" id="KW-1185">Reference proteome</keyword>
<dbReference type="SUPFAM" id="SSF56784">
    <property type="entry name" value="HAD-like"/>
    <property type="match status" value="1"/>
</dbReference>
<dbReference type="AlphaFoldDB" id="A0A9Q0JRM7"/>
<proteinExistence type="predicted"/>
<comment type="caution">
    <text evidence="2">The sequence shown here is derived from an EMBL/GenBank/DDBJ whole genome shotgun (WGS) entry which is preliminary data.</text>
</comment>
<accession>A0A9Q0JRM7</accession>
<dbReference type="InterPro" id="IPR036412">
    <property type="entry name" value="HAD-like_sf"/>
</dbReference>
<reference evidence="2" key="1">
    <citation type="submission" date="2022-02" db="EMBL/GenBank/DDBJ databases">
        <authorList>
            <person name="Henning P.M."/>
            <person name="McCubbin A.G."/>
            <person name="Shore J.S."/>
        </authorList>
    </citation>
    <scope>NUCLEOTIDE SEQUENCE</scope>
    <source>
        <strain evidence="2">F60SS</strain>
        <tissue evidence="2">Leaves</tissue>
    </source>
</reference>
<evidence type="ECO:0000313" key="2">
    <source>
        <dbReference type="EMBL" id="KAJ4851548.1"/>
    </source>
</evidence>
<protein>
    <recommendedName>
        <fullName evidence="4">Acid phosphatase</fullName>
    </recommendedName>
</protein>
<evidence type="ECO:0008006" key="4">
    <source>
        <dbReference type="Google" id="ProtNLM"/>
    </source>
</evidence>
<dbReference type="OrthoDB" id="59415at2759"/>
<reference evidence="2" key="2">
    <citation type="journal article" date="2023" name="Plants (Basel)">
        <title>Annotation of the Turnera subulata (Passifloraceae) Draft Genome Reveals the S-Locus Evolved after the Divergence of Turneroideae from Passifloroideae in a Stepwise Manner.</title>
        <authorList>
            <person name="Henning P.M."/>
            <person name="Roalson E.H."/>
            <person name="Mir W."/>
            <person name="McCubbin A.G."/>
            <person name="Shore J.S."/>
        </authorList>
    </citation>
    <scope>NUCLEOTIDE SEQUENCE</scope>
    <source>
        <strain evidence="2">F60SS</strain>
    </source>
</reference>
<dbReference type="InterPro" id="IPR005519">
    <property type="entry name" value="Acid_phosphat_B-like"/>
</dbReference>
<dbReference type="EMBL" id="JAKUCV010000026">
    <property type="protein sequence ID" value="KAJ4851548.1"/>
    <property type="molecule type" value="Genomic_DNA"/>
</dbReference>
<evidence type="ECO:0000256" key="1">
    <source>
        <dbReference type="ARBA" id="ARBA00022729"/>
    </source>
</evidence>
<sequence length="127" mass="14539">MSGHQYRNDSRIVTREAIKYVKGLNLSGNGKDAWVFDIDETTLSNLPFYAKHGFGAEPVDPIEMLAWFLKAQAQALPETYKLYKELVNLGVKIVFLTGRPDVLGLRPFTEQNLWNAGYHKREKVILR</sequence>
<dbReference type="PANTHER" id="PTHR31284:SF19">
    <property type="entry name" value="VEGETATIVE STORAGE PROTEIN 1-RELATED"/>
    <property type="match status" value="1"/>
</dbReference>
<dbReference type="Gene3D" id="3.40.50.1000">
    <property type="entry name" value="HAD superfamily/HAD-like"/>
    <property type="match status" value="1"/>
</dbReference>
<keyword evidence="1" id="KW-0732">Signal</keyword>
<evidence type="ECO:0000313" key="3">
    <source>
        <dbReference type="Proteomes" id="UP001141552"/>
    </source>
</evidence>